<evidence type="ECO:0000313" key="1">
    <source>
        <dbReference type="EMBL" id="RYR58810.1"/>
    </source>
</evidence>
<sequence length="106" mass="12251">MESLDVIDLGNNFFLVRFYNFEDMDFAITEGFWKPDFNPYTATIDNIAILIRLLGFAIEYYNRTILEKIENIVGRTLKVDMNTVEISGEKFARICVEVNLADLLVS</sequence>
<comment type="caution">
    <text evidence="1">The sequence shown here is derived from an EMBL/GenBank/DDBJ whole genome shotgun (WGS) entry which is preliminary data.</text>
</comment>
<dbReference type="InterPro" id="IPR040256">
    <property type="entry name" value="At4g02000-like"/>
</dbReference>
<reference evidence="1 2" key="1">
    <citation type="submission" date="2019-01" db="EMBL/GenBank/DDBJ databases">
        <title>Sequencing of cultivated peanut Arachis hypogaea provides insights into genome evolution and oil improvement.</title>
        <authorList>
            <person name="Chen X."/>
        </authorList>
    </citation>
    <scope>NUCLEOTIDE SEQUENCE [LARGE SCALE GENOMIC DNA]</scope>
    <source>
        <strain evidence="2">cv. Fuhuasheng</strain>
        <tissue evidence="1">Leaves</tissue>
    </source>
</reference>
<gene>
    <name evidence="1" type="ORF">Ahy_A05g024684</name>
</gene>
<dbReference type="PANTHER" id="PTHR31286:SF99">
    <property type="entry name" value="DUF4283 DOMAIN-CONTAINING PROTEIN"/>
    <property type="match status" value="1"/>
</dbReference>
<protein>
    <submittedName>
        <fullName evidence="1">Uncharacterized protein</fullName>
    </submittedName>
</protein>
<keyword evidence="2" id="KW-1185">Reference proteome</keyword>
<organism evidence="1 2">
    <name type="scientific">Arachis hypogaea</name>
    <name type="common">Peanut</name>
    <dbReference type="NCBI Taxonomy" id="3818"/>
    <lineage>
        <taxon>Eukaryota</taxon>
        <taxon>Viridiplantae</taxon>
        <taxon>Streptophyta</taxon>
        <taxon>Embryophyta</taxon>
        <taxon>Tracheophyta</taxon>
        <taxon>Spermatophyta</taxon>
        <taxon>Magnoliopsida</taxon>
        <taxon>eudicotyledons</taxon>
        <taxon>Gunneridae</taxon>
        <taxon>Pentapetalae</taxon>
        <taxon>rosids</taxon>
        <taxon>fabids</taxon>
        <taxon>Fabales</taxon>
        <taxon>Fabaceae</taxon>
        <taxon>Papilionoideae</taxon>
        <taxon>50 kb inversion clade</taxon>
        <taxon>dalbergioids sensu lato</taxon>
        <taxon>Dalbergieae</taxon>
        <taxon>Pterocarpus clade</taxon>
        <taxon>Arachis</taxon>
    </lineage>
</organism>
<dbReference type="AlphaFoldDB" id="A0A445D726"/>
<name>A0A445D726_ARAHY</name>
<dbReference type="PANTHER" id="PTHR31286">
    <property type="entry name" value="GLYCINE-RICH CELL WALL STRUCTURAL PROTEIN 1.8-LIKE"/>
    <property type="match status" value="1"/>
</dbReference>
<proteinExistence type="predicted"/>
<dbReference type="EMBL" id="SDMP01000005">
    <property type="protein sequence ID" value="RYR58810.1"/>
    <property type="molecule type" value="Genomic_DNA"/>
</dbReference>
<accession>A0A445D726</accession>
<dbReference type="STRING" id="3818.A0A445D726"/>
<dbReference type="Proteomes" id="UP000289738">
    <property type="component" value="Chromosome A05"/>
</dbReference>
<evidence type="ECO:0000313" key="2">
    <source>
        <dbReference type="Proteomes" id="UP000289738"/>
    </source>
</evidence>